<evidence type="ECO:0000313" key="3">
    <source>
        <dbReference type="Proteomes" id="UP001652338"/>
    </source>
</evidence>
<feature type="transmembrane region" description="Helical" evidence="1">
    <location>
        <begin position="58"/>
        <end position="78"/>
    </location>
</feature>
<organism evidence="2 3">
    <name type="scientific">Muricoprocola aceti</name>
    <dbReference type="NCBI Taxonomy" id="2981772"/>
    <lineage>
        <taxon>Bacteria</taxon>
        <taxon>Bacillati</taxon>
        <taxon>Bacillota</taxon>
        <taxon>Clostridia</taxon>
        <taxon>Lachnospirales</taxon>
        <taxon>Lachnospiraceae</taxon>
        <taxon>Muricoprocola</taxon>
    </lineage>
</organism>
<keyword evidence="1" id="KW-0812">Transmembrane</keyword>
<evidence type="ECO:0000256" key="1">
    <source>
        <dbReference type="SAM" id="Phobius"/>
    </source>
</evidence>
<dbReference type="RefSeq" id="WP_262654716.1">
    <property type="nucleotide sequence ID" value="NZ_JAOQKE010000009.1"/>
</dbReference>
<dbReference type="Proteomes" id="UP001652338">
    <property type="component" value="Unassembled WGS sequence"/>
</dbReference>
<comment type="caution">
    <text evidence="2">The sequence shown here is derived from an EMBL/GenBank/DDBJ whole genome shotgun (WGS) entry which is preliminary data.</text>
</comment>
<keyword evidence="1" id="KW-1133">Transmembrane helix</keyword>
<accession>A0ABT2SLS0</accession>
<gene>
    <name evidence="2" type="ORF">OCV47_08715</name>
</gene>
<dbReference type="EMBL" id="JAOQKE010000009">
    <property type="protein sequence ID" value="MCU6725429.1"/>
    <property type="molecule type" value="Genomic_DNA"/>
</dbReference>
<proteinExistence type="predicted"/>
<reference evidence="2 3" key="1">
    <citation type="journal article" date="2021" name="ISME Commun">
        <title>Automated analysis of genomic sequences facilitates high-throughput and comprehensive description of bacteria.</title>
        <authorList>
            <person name="Hitch T.C.A."/>
        </authorList>
    </citation>
    <scope>NUCLEOTIDE SEQUENCE [LARGE SCALE GENOMIC DNA]</scope>
    <source>
        <strain evidence="2 3">Sanger_29</strain>
    </source>
</reference>
<protein>
    <submittedName>
        <fullName evidence="2">GGDEF domain-containing protein</fullName>
    </submittedName>
</protein>
<keyword evidence="1" id="KW-0472">Membrane</keyword>
<sequence>MFAATDGYGVYELENNYVYCSYLCNYKVFDGNSGEELASMSVPVTKEYRFQEEPKVRMVLLLCILSFLILLYLVILWARENSIKKHYHLRFQQKKEEEIARLAYRDLVTGVYNRNYFEQEKEKADMEQLYAIIFGGLSRCSWRTMYMS</sequence>
<name>A0ABT2SLS0_9FIRM</name>
<keyword evidence="3" id="KW-1185">Reference proteome</keyword>
<evidence type="ECO:0000313" key="2">
    <source>
        <dbReference type="EMBL" id="MCU6725429.1"/>
    </source>
</evidence>